<dbReference type="PROSITE" id="PS50104">
    <property type="entry name" value="TIR"/>
    <property type="match status" value="1"/>
</dbReference>
<dbReference type="PANTHER" id="PTHR32009:SF39">
    <property type="entry name" value="TIR DOMAIN-CONTAINING PROTEIN"/>
    <property type="match status" value="1"/>
</dbReference>
<keyword evidence="7" id="KW-1185">Reference proteome</keyword>
<reference evidence="6 7" key="1">
    <citation type="submission" date="2018-02" db="EMBL/GenBank/DDBJ databases">
        <title>Genomic Encyclopedia of Archaeal and Bacterial Type Strains, Phase II (KMG-II): from individual species to whole genera.</title>
        <authorList>
            <person name="Goeker M."/>
        </authorList>
    </citation>
    <scope>NUCLEOTIDE SEQUENCE [LARGE SCALE GENOMIC DNA]</scope>
    <source>
        <strain evidence="6 7">DSM 3808</strain>
    </source>
</reference>
<dbReference type="RefSeq" id="WP_242980417.1">
    <property type="nucleotide sequence ID" value="NZ_PTJA01000021.1"/>
</dbReference>
<evidence type="ECO:0000256" key="3">
    <source>
        <dbReference type="ARBA" id="ARBA00023027"/>
    </source>
</evidence>
<dbReference type="InterPro" id="IPR035897">
    <property type="entry name" value="Toll_tir_struct_dom_sf"/>
</dbReference>
<dbReference type="EMBL" id="PTJA01000021">
    <property type="protein sequence ID" value="PPK75148.1"/>
    <property type="molecule type" value="Genomic_DNA"/>
</dbReference>
<sequence length="358" mass="42486">MDKKAYAIEQFINTGIKLYKEHWQRHDDLTKNRVADLSGDMLTSMQEWMSSIKIYTKRNLVDHPLYDDINTVILHNKNKIADYDKMMGLLRAVLNDLKSIDDNEITEKHQEVSEPVVIRENYKRLPQNSRKLLKEIIDSENPSKMLSERFEKCVSLKECEILRSLLRELVDKEYIKIMWADSKPYNIQINNSARTYEEQEEEYESLRKTSISDKKLKEYDVFISHANRDKNNYVDHLVRTIKRLGINIFYDSDVLSWGDNWKDTILTGTEKSEFAIIVISESFFDREWTEIELSEFLQRQNKIKQKTILPLLHNITFEQLKDKYPALQYIQAIKSDENSDEQIAISLAKELIKRYKNN</sequence>
<gene>
    <name evidence="6" type="ORF">BXY41_12154</name>
</gene>
<dbReference type="Proteomes" id="UP000237749">
    <property type="component" value="Unassembled WGS sequence"/>
</dbReference>
<accession>A0A2S6HCG4</accession>
<dbReference type="AlphaFoldDB" id="A0A2S6HCG4"/>
<evidence type="ECO:0000313" key="6">
    <source>
        <dbReference type="EMBL" id="PPK75148.1"/>
    </source>
</evidence>
<feature type="domain" description="TIR" evidence="5">
    <location>
        <begin position="217"/>
        <end position="351"/>
    </location>
</feature>
<dbReference type="GO" id="GO:0007165">
    <property type="term" value="P:signal transduction"/>
    <property type="evidence" value="ECO:0007669"/>
    <property type="project" value="InterPro"/>
</dbReference>
<keyword evidence="3" id="KW-0520">NAD</keyword>
<dbReference type="InterPro" id="IPR000157">
    <property type="entry name" value="TIR_dom"/>
</dbReference>
<dbReference type="Pfam" id="PF13676">
    <property type="entry name" value="TIR_2"/>
    <property type="match status" value="1"/>
</dbReference>
<protein>
    <recommendedName>
        <fullName evidence="1">ADP-ribosyl cyclase/cyclic ADP-ribose hydrolase</fullName>
        <ecNumber evidence="1">3.2.2.6</ecNumber>
    </recommendedName>
</protein>
<evidence type="ECO:0000259" key="5">
    <source>
        <dbReference type="PROSITE" id="PS50104"/>
    </source>
</evidence>
<name>A0A2S6HCG4_9FIRM</name>
<dbReference type="GO" id="GO:0061809">
    <property type="term" value="F:NAD+ nucleosidase activity, cyclic ADP-ribose generating"/>
    <property type="evidence" value="ECO:0007669"/>
    <property type="project" value="UniProtKB-EC"/>
</dbReference>
<organism evidence="6 7">
    <name type="scientific">Lacrimispora xylanisolvens</name>
    <dbReference type="NCBI Taxonomy" id="384636"/>
    <lineage>
        <taxon>Bacteria</taxon>
        <taxon>Bacillati</taxon>
        <taxon>Bacillota</taxon>
        <taxon>Clostridia</taxon>
        <taxon>Lachnospirales</taxon>
        <taxon>Lachnospiraceae</taxon>
        <taxon>Lacrimispora</taxon>
    </lineage>
</organism>
<comment type="catalytic activity">
    <reaction evidence="4">
        <text>NAD(+) + H2O = ADP-D-ribose + nicotinamide + H(+)</text>
        <dbReference type="Rhea" id="RHEA:16301"/>
        <dbReference type="ChEBI" id="CHEBI:15377"/>
        <dbReference type="ChEBI" id="CHEBI:15378"/>
        <dbReference type="ChEBI" id="CHEBI:17154"/>
        <dbReference type="ChEBI" id="CHEBI:57540"/>
        <dbReference type="ChEBI" id="CHEBI:57967"/>
        <dbReference type="EC" id="3.2.2.6"/>
    </reaction>
    <physiologicalReaction direction="left-to-right" evidence="4">
        <dbReference type="Rhea" id="RHEA:16302"/>
    </physiologicalReaction>
</comment>
<dbReference type="SUPFAM" id="SSF52200">
    <property type="entry name" value="Toll/Interleukin receptor TIR domain"/>
    <property type="match status" value="1"/>
</dbReference>
<proteinExistence type="predicted"/>
<dbReference type="Gene3D" id="3.40.50.10140">
    <property type="entry name" value="Toll/interleukin-1 receptor homology (TIR) domain"/>
    <property type="match status" value="1"/>
</dbReference>
<dbReference type="EC" id="3.2.2.6" evidence="1"/>
<keyword evidence="2" id="KW-0378">Hydrolase</keyword>
<dbReference type="PANTHER" id="PTHR32009">
    <property type="entry name" value="TMV RESISTANCE PROTEIN N-LIKE"/>
    <property type="match status" value="1"/>
</dbReference>
<evidence type="ECO:0000313" key="7">
    <source>
        <dbReference type="Proteomes" id="UP000237749"/>
    </source>
</evidence>
<evidence type="ECO:0000256" key="2">
    <source>
        <dbReference type="ARBA" id="ARBA00022801"/>
    </source>
</evidence>
<evidence type="ECO:0000256" key="1">
    <source>
        <dbReference type="ARBA" id="ARBA00011982"/>
    </source>
</evidence>
<evidence type="ECO:0000256" key="4">
    <source>
        <dbReference type="ARBA" id="ARBA00047304"/>
    </source>
</evidence>
<dbReference type="SMART" id="SM00255">
    <property type="entry name" value="TIR"/>
    <property type="match status" value="1"/>
</dbReference>
<comment type="caution">
    <text evidence="6">The sequence shown here is derived from an EMBL/GenBank/DDBJ whole genome shotgun (WGS) entry which is preliminary data.</text>
</comment>